<dbReference type="AlphaFoldDB" id="A0A917P2V6"/>
<keyword evidence="3" id="KW-1185">Reference proteome</keyword>
<reference evidence="2" key="2">
    <citation type="submission" date="2020-09" db="EMBL/GenBank/DDBJ databases">
        <authorList>
            <person name="Sun Q."/>
            <person name="Zhou Y."/>
        </authorList>
    </citation>
    <scope>NUCLEOTIDE SEQUENCE</scope>
    <source>
        <strain evidence="2">CGMCC 4.7272</strain>
    </source>
</reference>
<reference evidence="2" key="1">
    <citation type="journal article" date="2014" name="Int. J. Syst. Evol. Microbiol.">
        <title>Complete genome sequence of Corynebacterium casei LMG S-19264T (=DSM 44701T), isolated from a smear-ripened cheese.</title>
        <authorList>
            <consortium name="US DOE Joint Genome Institute (JGI-PGF)"/>
            <person name="Walter F."/>
            <person name="Albersmeier A."/>
            <person name="Kalinowski J."/>
            <person name="Ruckert C."/>
        </authorList>
    </citation>
    <scope>NUCLEOTIDE SEQUENCE</scope>
    <source>
        <strain evidence="2">CGMCC 4.7272</strain>
    </source>
</reference>
<accession>A0A917P2V6</accession>
<name>A0A917P2V6_9ACTN</name>
<protein>
    <submittedName>
        <fullName evidence="2">Uncharacterized protein</fullName>
    </submittedName>
</protein>
<evidence type="ECO:0000313" key="3">
    <source>
        <dbReference type="Proteomes" id="UP000625682"/>
    </source>
</evidence>
<sequence>MTHPTEHPAETRTPTTRPGGARGITHHWPVLAGIAAAALIGLDMSEGVDAAPALAASALVYFGTAALRRPSSE</sequence>
<proteinExistence type="predicted"/>
<feature type="compositionally biased region" description="Basic and acidic residues" evidence="1">
    <location>
        <begin position="1"/>
        <end position="10"/>
    </location>
</feature>
<feature type="region of interest" description="Disordered" evidence="1">
    <location>
        <begin position="1"/>
        <end position="24"/>
    </location>
</feature>
<organism evidence="2 3">
    <name type="scientific">Streptomyces lacrimifluminis</name>
    <dbReference type="NCBI Taxonomy" id="1500077"/>
    <lineage>
        <taxon>Bacteria</taxon>
        <taxon>Bacillati</taxon>
        <taxon>Actinomycetota</taxon>
        <taxon>Actinomycetes</taxon>
        <taxon>Kitasatosporales</taxon>
        <taxon>Streptomycetaceae</taxon>
        <taxon>Streptomyces</taxon>
    </lineage>
</organism>
<dbReference type="EMBL" id="BMMU01000028">
    <property type="protein sequence ID" value="GGJ58024.1"/>
    <property type="molecule type" value="Genomic_DNA"/>
</dbReference>
<gene>
    <name evidence="2" type="ORF">GCM10012282_64250</name>
</gene>
<comment type="caution">
    <text evidence="2">The sequence shown here is derived from an EMBL/GenBank/DDBJ whole genome shotgun (WGS) entry which is preliminary data.</text>
</comment>
<evidence type="ECO:0000313" key="2">
    <source>
        <dbReference type="EMBL" id="GGJ58024.1"/>
    </source>
</evidence>
<evidence type="ECO:0000256" key="1">
    <source>
        <dbReference type="SAM" id="MobiDB-lite"/>
    </source>
</evidence>
<dbReference type="Proteomes" id="UP000625682">
    <property type="component" value="Unassembled WGS sequence"/>
</dbReference>